<sequence length="91" mass="10240">MIGDGTYREYAGNTFSKQGLPFPQFSSFTPMKSEHYVHPHDVSSYTKKDGTFVKGFWRDGDGNTDLNRDIGYFAGNPNLILKVITKDQGTK</sequence>
<reference evidence="1 2" key="1">
    <citation type="submission" date="2019-08" db="EMBL/GenBank/DDBJ databases">
        <title>In-depth cultivation of the pig gut microbiome towards novel bacterial diversity and tailored functional studies.</title>
        <authorList>
            <person name="Wylensek D."/>
            <person name="Hitch T.C.A."/>
            <person name="Clavel T."/>
        </authorList>
    </citation>
    <scope>NUCLEOTIDE SEQUENCE [LARGE SCALE GENOMIC DNA]</scope>
    <source>
        <strain evidence="1 2">WCA3-601-WT-6H</strain>
    </source>
</reference>
<evidence type="ECO:0000313" key="1">
    <source>
        <dbReference type="EMBL" id="MST56866.1"/>
    </source>
</evidence>
<evidence type="ECO:0000313" key="2">
    <source>
        <dbReference type="Proteomes" id="UP000476055"/>
    </source>
</evidence>
<name>A0A6L5YEX8_9FIRM</name>
<dbReference type="EMBL" id="VUMU01000001">
    <property type="protein sequence ID" value="MST56866.1"/>
    <property type="molecule type" value="Genomic_DNA"/>
</dbReference>
<comment type="caution">
    <text evidence="1">The sequence shown here is derived from an EMBL/GenBank/DDBJ whole genome shotgun (WGS) entry which is preliminary data.</text>
</comment>
<protein>
    <submittedName>
        <fullName evidence="1">Uncharacterized protein</fullName>
    </submittedName>
</protein>
<dbReference type="RefSeq" id="WP_154494920.1">
    <property type="nucleotide sequence ID" value="NZ_VUMU01000001.1"/>
</dbReference>
<keyword evidence="2" id="KW-1185">Reference proteome</keyword>
<gene>
    <name evidence="1" type="ORF">FYJ59_01135</name>
</gene>
<dbReference type="AlphaFoldDB" id="A0A6L5YEX8"/>
<organism evidence="1 2">
    <name type="scientific">Waltera intestinalis</name>
    <dbReference type="NCBI Taxonomy" id="2606635"/>
    <lineage>
        <taxon>Bacteria</taxon>
        <taxon>Bacillati</taxon>
        <taxon>Bacillota</taxon>
        <taxon>Clostridia</taxon>
        <taxon>Lachnospirales</taxon>
        <taxon>Lachnospiraceae</taxon>
        <taxon>Waltera</taxon>
    </lineage>
</organism>
<accession>A0A6L5YEX8</accession>
<proteinExistence type="predicted"/>
<dbReference type="Proteomes" id="UP000476055">
    <property type="component" value="Unassembled WGS sequence"/>
</dbReference>